<evidence type="ECO:0000313" key="1">
    <source>
        <dbReference type="EMBL" id="KAK9238080.1"/>
    </source>
</evidence>
<sequence>MGGPLRNKQGCWTCRLRKKKCDEGRPHCSTCESLSITCYGYGPKPDWMDHAEKERAVANSLKQIVKHTSRRTMTSKFANKLRPIVRIAPKSSSGSVENSSSSPGSNRQYDLNPSSAHGSPPGTPGNGVDMLRYGSAEDSPSPEHYDHPMAGVILSISAHESVLLMHFLDNVFPLLYPMYKPGFLEGGRGWLLALVLRTKPLYHATLAVSAYHRRKMIILAKMRHMCAVAALVEQETHLGICLIEFQQILKSLDPSVHMGCPRMGLSLGLFALVVQLIFFELFNGQGNAWQMHFHAATNMFNRGYTDKSTVFGLAEKSRRILDENLRLAEDEPGDIEEVASFRFLSGTMIWLDITASITAGTAPHLLPYHQCAIASNSQTKLEDIMGCKNWVMLQIGRIAALHERKTQALHRGHFASSEFEQTVGDISRDIQCGLTQEALEGFSILESDSATAFNTKSDPRTLVTRIFAYMASIYLHVVTHDFQKLEVLDTTISEAMRMLQTQVPTHLLPSLVSSLYVIGSVARQGDEQFFRNIFSIPPLLDPFLEHRARILPILEEIWTRRQTTPSLTWKDTHDLTHSLLLL</sequence>
<name>A0ACC3T311_LIPKO</name>
<accession>A0ACC3T311</accession>
<keyword evidence="2" id="KW-1185">Reference proteome</keyword>
<comment type="caution">
    <text evidence="1">The sequence shown here is derived from an EMBL/GenBank/DDBJ whole genome shotgun (WGS) entry which is preliminary data.</text>
</comment>
<protein>
    <submittedName>
        <fullName evidence="1">Fungal-specific transcription factor domain-containing protein</fullName>
    </submittedName>
</protein>
<organism evidence="1 2">
    <name type="scientific">Lipomyces kononenkoae</name>
    <name type="common">Yeast</name>
    <dbReference type="NCBI Taxonomy" id="34357"/>
    <lineage>
        <taxon>Eukaryota</taxon>
        <taxon>Fungi</taxon>
        <taxon>Dikarya</taxon>
        <taxon>Ascomycota</taxon>
        <taxon>Saccharomycotina</taxon>
        <taxon>Lipomycetes</taxon>
        <taxon>Lipomycetales</taxon>
        <taxon>Lipomycetaceae</taxon>
        <taxon>Lipomyces</taxon>
    </lineage>
</organism>
<dbReference type="Proteomes" id="UP001433508">
    <property type="component" value="Unassembled WGS sequence"/>
</dbReference>
<reference evidence="2" key="1">
    <citation type="journal article" date="2024" name="Front. Bioeng. Biotechnol.">
        <title>Genome-scale model development and genomic sequencing of the oleaginous clade Lipomyces.</title>
        <authorList>
            <person name="Czajka J.J."/>
            <person name="Han Y."/>
            <person name="Kim J."/>
            <person name="Mondo S.J."/>
            <person name="Hofstad B.A."/>
            <person name="Robles A."/>
            <person name="Haridas S."/>
            <person name="Riley R."/>
            <person name="LaButti K."/>
            <person name="Pangilinan J."/>
            <person name="Andreopoulos W."/>
            <person name="Lipzen A."/>
            <person name="Yan J."/>
            <person name="Wang M."/>
            <person name="Ng V."/>
            <person name="Grigoriev I.V."/>
            <person name="Spatafora J.W."/>
            <person name="Magnuson J.K."/>
            <person name="Baker S.E."/>
            <person name="Pomraning K.R."/>
        </authorList>
    </citation>
    <scope>NUCLEOTIDE SEQUENCE [LARGE SCALE GENOMIC DNA]</scope>
    <source>
        <strain evidence="2">CBS 7786</strain>
    </source>
</reference>
<dbReference type="EMBL" id="MU971360">
    <property type="protein sequence ID" value="KAK9238080.1"/>
    <property type="molecule type" value="Genomic_DNA"/>
</dbReference>
<evidence type="ECO:0000313" key="2">
    <source>
        <dbReference type="Proteomes" id="UP001433508"/>
    </source>
</evidence>
<gene>
    <name evidence="1" type="ORF">V1525DRAFT_123733</name>
</gene>
<proteinExistence type="predicted"/>